<organism evidence="1 2">
    <name type="scientific">Calderihabitans maritimus</name>
    <dbReference type="NCBI Taxonomy" id="1246530"/>
    <lineage>
        <taxon>Bacteria</taxon>
        <taxon>Bacillati</taxon>
        <taxon>Bacillota</taxon>
        <taxon>Clostridia</taxon>
        <taxon>Neomoorellales</taxon>
        <taxon>Calderihabitantaceae</taxon>
        <taxon>Calderihabitans</taxon>
    </lineage>
</organism>
<dbReference type="AlphaFoldDB" id="A0A1Z5HRN1"/>
<accession>A0A1Z5HRN1</accession>
<reference evidence="2" key="1">
    <citation type="journal article" date="2017" name="Appl. Environ. Microbiol.">
        <title>Genomic analysis of Calderihabitans maritimus KKC1, a thermophilic hydrogenogenic carboxydotrophic bacterium isolated from marine sediment.</title>
        <authorList>
            <person name="Omae K."/>
            <person name="Yoneda Y."/>
            <person name="Fukuyama Y."/>
            <person name="Yoshida T."/>
            <person name="Sako Y."/>
        </authorList>
    </citation>
    <scope>NUCLEOTIDE SEQUENCE [LARGE SCALE GENOMIC DNA]</scope>
    <source>
        <strain evidence="2">KKC1</strain>
    </source>
</reference>
<evidence type="ECO:0000313" key="1">
    <source>
        <dbReference type="EMBL" id="GAW92098.1"/>
    </source>
</evidence>
<gene>
    <name evidence="1" type="ORF">KKC1_12570</name>
</gene>
<dbReference type="EMBL" id="BDGJ01000052">
    <property type="protein sequence ID" value="GAW92098.1"/>
    <property type="molecule type" value="Genomic_DNA"/>
</dbReference>
<dbReference type="Proteomes" id="UP000197032">
    <property type="component" value="Unassembled WGS sequence"/>
</dbReference>
<protein>
    <submittedName>
        <fullName evidence="1">Uncharacterized protein</fullName>
    </submittedName>
</protein>
<evidence type="ECO:0000313" key="2">
    <source>
        <dbReference type="Proteomes" id="UP000197032"/>
    </source>
</evidence>
<sequence length="48" mass="5439">MRAGQAFQTETNIFSYGHVGKEGKFPVTGRKLKLRVEISGREVVLKKF</sequence>
<comment type="caution">
    <text evidence="1">The sequence shown here is derived from an EMBL/GenBank/DDBJ whole genome shotgun (WGS) entry which is preliminary data.</text>
</comment>
<keyword evidence="2" id="KW-1185">Reference proteome</keyword>
<proteinExistence type="predicted"/>
<name>A0A1Z5HRN1_9FIRM</name>